<dbReference type="GO" id="GO:0102522">
    <property type="term" value="F:tRNA 4-demethylwyosine alpha-amino-alpha-carboxypropyltransferase activity"/>
    <property type="evidence" value="ECO:0007669"/>
    <property type="project" value="UniProtKB-EC"/>
</dbReference>
<evidence type="ECO:0000256" key="3">
    <source>
        <dbReference type="SAM" id="MobiDB-lite"/>
    </source>
</evidence>
<feature type="domain" description="SAM-dependent methyltransferase TRM5/TYW2-type" evidence="4">
    <location>
        <begin position="124"/>
        <end position="471"/>
    </location>
</feature>
<evidence type="ECO:0000313" key="5">
    <source>
        <dbReference type="EMBL" id="KAJ4368149.1"/>
    </source>
</evidence>
<feature type="compositionally biased region" description="Polar residues" evidence="3">
    <location>
        <begin position="1"/>
        <end position="18"/>
    </location>
</feature>
<protein>
    <recommendedName>
        <fullName evidence="1">tRNA(Phe) (4-demethylwyosine(37)-C(7)) aminocarboxypropyltransferase</fullName>
        <ecNumber evidence="1">2.5.1.114</ecNumber>
    </recommendedName>
</protein>
<dbReference type="AlphaFoldDB" id="A0A9W8Y500"/>
<dbReference type="GO" id="GO:0031591">
    <property type="term" value="P:wybutosine biosynthetic process"/>
    <property type="evidence" value="ECO:0007669"/>
    <property type="project" value="InterPro"/>
</dbReference>
<evidence type="ECO:0000313" key="6">
    <source>
        <dbReference type="Proteomes" id="UP001140560"/>
    </source>
</evidence>
<feature type="compositionally biased region" description="Polar residues" evidence="3">
    <location>
        <begin position="57"/>
        <end position="67"/>
    </location>
</feature>
<dbReference type="GO" id="GO:0030488">
    <property type="term" value="P:tRNA methylation"/>
    <property type="evidence" value="ECO:0007669"/>
    <property type="project" value="TreeGrafter"/>
</dbReference>
<dbReference type="Gene3D" id="3.40.50.150">
    <property type="entry name" value="Vaccinia Virus protein VP39"/>
    <property type="match status" value="1"/>
</dbReference>
<dbReference type="GO" id="GO:0008757">
    <property type="term" value="F:S-adenosylmethionine-dependent methyltransferase activity"/>
    <property type="evidence" value="ECO:0007669"/>
    <property type="project" value="InterPro"/>
</dbReference>
<dbReference type="GO" id="GO:0005737">
    <property type="term" value="C:cytoplasm"/>
    <property type="evidence" value="ECO:0007669"/>
    <property type="project" value="UniProtKB-SubCell"/>
</dbReference>
<dbReference type="PANTHER" id="PTHR23245">
    <property type="entry name" value="TRNA METHYLTRANSFERASE"/>
    <property type="match status" value="1"/>
</dbReference>
<dbReference type="PANTHER" id="PTHR23245:SF25">
    <property type="entry name" value="TRNA WYBUTOSINE-SYNTHESIZING PROTEIN 2 HOMOLOG"/>
    <property type="match status" value="1"/>
</dbReference>
<dbReference type="Proteomes" id="UP001140560">
    <property type="component" value="Unassembled WGS sequence"/>
</dbReference>
<dbReference type="SUPFAM" id="SSF53335">
    <property type="entry name" value="S-adenosyl-L-methionine-dependent methyltransferases"/>
    <property type="match status" value="1"/>
</dbReference>
<keyword evidence="5" id="KW-0489">Methyltransferase</keyword>
<dbReference type="InterPro" id="IPR030382">
    <property type="entry name" value="MeTrfase_TRM5/TYW2"/>
</dbReference>
<evidence type="ECO:0000256" key="1">
    <source>
        <dbReference type="ARBA" id="ARBA00012265"/>
    </source>
</evidence>
<keyword evidence="6" id="KW-1185">Reference proteome</keyword>
<gene>
    <name evidence="5" type="primary">TRM12</name>
    <name evidence="5" type="ORF">N0V83_006505</name>
</gene>
<dbReference type="EC" id="2.5.1.114" evidence="1"/>
<evidence type="ECO:0000256" key="2">
    <source>
        <dbReference type="ARBA" id="ARBA00049400"/>
    </source>
</evidence>
<accession>A0A9W8Y500</accession>
<feature type="region of interest" description="Disordered" evidence="3">
    <location>
        <begin position="1"/>
        <end position="107"/>
    </location>
</feature>
<keyword evidence="5" id="KW-0808">Transferase</keyword>
<reference evidence="5" key="1">
    <citation type="submission" date="2022-10" db="EMBL/GenBank/DDBJ databases">
        <title>Tapping the CABI collections for fungal endophytes: first genome assemblies for Collariella, Neodidymelliopsis, Ascochyta clinopodiicola, Didymella pomorum, Didymosphaeria variabile, Neocosmospora piperis and Neocucurbitaria cava.</title>
        <authorList>
            <person name="Hill R."/>
        </authorList>
    </citation>
    <scope>NUCLEOTIDE SEQUENCE</scope>
    <source>
        <strain evidence="5">IMI 356814</strain>
    </source>
</reference>
<dbReference type="GO" id="GO:0008175">
    <property type="term" value="F:tRNA methyltransferase activity"/>
    <property type="evidence" value="ECO:0007669"/>
    <property type="project" value="TreeGrafter"/>
</dbReference>
<dbReference type="EMBL" id="JAPEUY010000011">
    <property type="protein sequence ID" value="KAJ4368149.1"/>
    <property type="molecule type" value="Genomic_DNA"/>
</dbReference>
<comment type="catalytic activity">
    <reaction evidence="2">
        <text>4-demethylwyosine(37) in tRNA(Phe) + S-adenosyl-L-methionine = 4-demethyl-7-[(3S)-3-amino-3-carboxypropyl]wyosine(37) in tRNA(Phe) + S-methyl-5'-thioadenosine + H(+)</text>
        <dbReference type="Rhea" id="RHEA:36355"/>
        <dbReference type="Rhea" id="RHEA-COMP:10164"/>
        <dbReference type="Rhea" id="RHEA-COMP:10378"/>
        <dbReference type="ChEBI" id="CHEBI:15378"/>
        <dbReference type="ChEBI" id="CHEBI:17509"/>
        <dbReference type="ChEBI" id="CHEBI:59789"/>
        <dbReference type="ChEBI" id="CHEBI:64315"/>
        <dbReference type="ChEBI" id="CHEBI:73550"/>
        <dbReference type="EC" id="2.5.1.114"/>
    </reaction>
</comment>
<dbReference type="InterPro" id="IPR029063">
    <property type="entry name" value="SAM-dependent_MTases_sf"/>
</dbReference>
<proteinExistence type="predicted"/>
<name>A0A9W8Y500_9PLEO</name>
<sequence>MVLEQNSMNDQQKQNSDQGRVILEVPQSHVKSVKSALEQSGQLDRTTKITFAASKAPISTTKGTPGHTTGDRRDETVSESSGGNVATPIPAPSSGDREPSNPFPVLKFDLASGHHKSPVPQSIWKRMAEAVGATHVAVNSPIPLQTSAEPAVNRQLSAQENILRSPVNLTPIYGDFGPSPTRQTLSSPTEDDFEKALWATTIQNGIHQTWAPRYTMFSRGNITEKTRLLNLPSVTMDFDVPSATADLYAGIGYFAFSYRKSGAHKKNGIKKVLCWELNPWSVEGLRRGAELNGWTCKIWRKEQIPESEAEWEAWRKELLLEEQEGGNEDFWIFQTSNEHAASFIQHLRHTLPDDDDATPLIIPPIRRVNLGLLPKSTLSWRTAVRVLDFSRGGWIHAHENVSVADIGNRTKEIEAEFQQLWDDCEEERYGEKEDVGKSGGRRRRVKVEHVERVKMYAPGVVHCVFDVYVEEA</sequence>
<dbReference type="OrthoDB" id="2387925at2759"/>
<dbReference type="PROSITE" id="PS51684">
    <property type="entry name" value="SAM_MT_TRM5_TYW2"/>
    <property type="match status" value="1"/>
</dbReference>
<evidence type="ECO:0000259" key="4">
    <source>
        <dbReference type="PROSITE" id="PS51684"/>
    </source>
</evidence>
<organism evidence="5 6">
    <name type="scientific">Neocucurbitaria cava</name>
    <dbReference type="NCBI Taxonomy" id="798079"/>
    <lineage>
        <taxon>Eukaryota</taxon>
        <taxon>Fungi</taxon>
        <taxon>Dikarya</taxon>
        <taxon>Ascomycota</taxon>
        <taxon>Pezizomycotina</taxon>
        <taxon>Dothideomycetes</taxon>
        <taxon>Pleosporomycetidae</taxon>
        <taxon>Pleosporales</taxon>
        <taxon>Pleosporineae</taxon>
        <taxon>Cucurbitariaceae</taxon>
        <taxon>Neocucurbitaria</taxon>
    </lineage>
</organism>
<comment type="caution">
    <text evidence="5">The sequence shown here is derived from an EMBL/GenBank/DDBJ whole genome shotgun (WGS) entry which is preliminary data.</text>
</comment>